<evidence type="ECO:0000256" key="1">
    <source>
        <dbReference type="SAM" id="Phobius"/>
    </source>
</evidence>
<evidence type="ECO:0000259" key="2">
    <source>
        <dbReference type="SMART" id="SM01008"/>
    </source>
</evidence>
<dbReference type="Gene3D" id="3.90.1170.50">
    <property type="entry name" value="Aldehyde oxidase/xanthine dehydrogenase, a/b hammerhead"/>
    <property type="match status" value="1"/>
</dbReference>
<accession>A0A845I1R5</accession>
<dbReference type="PIRSF" id="PIRSF036389">
    <property type="entry name" value="IOR_B"/>
    <property type="match status" value="1"/>
</dbReference>
<dbReference type="PANTHER" id="PTHR47495:SF2">
    <property type="entry name" value="ALDEHYDE DEHYDROGENASE"/>
    <property type="match status" value="1"/>
</dbReference>
<dbReference type="PANTHER" id="PTHR47495">
    <property type="entry name" value="ALDEHYDE DEHYDROGENASE"/>
    <property type="match status" value="1"/>
</dbReference>
<keyword evidence="4" id="KW-1185">Reference proteome</keyword>
<dbReference type="InterPro" id="IPR046867">
    <property type="entry name" value="AldOxase/xan_DH_MoCoBD2"/>
</dbReference>
<dbReference type="InterPro" id="IPR052516">
    <property type="entry name" value="N-heterocyclic_Hydroxylase"/>
</dbReference>
<feature type="domain" description="Aldehyde oxidase/xanthine dehydrogenase a/b hammerhead" evidence="2">
    <location>
        <begin position="250"/>
        <end position="338"/>
    </location>
</feature>
<dbReference type="InterPro" id="IPR036856">
    <property type="entry name" value="Ald_Oxase/Xan_DH_a/b_sf"/>
</dbReference>
<dbReference type="SUPFAM" id="SSF56003">
    <property type="entry name" value="Molybdenum cofactor-binding domain"/>
    <property type="match status" value="2"/>
</dbReference>
<name>A0A845I1R5_9BURK</name>
<keyword evidence="1" id="KW-1133">Transmembrane helix</keyword>
<dbReference type="Pfam" id="PF02738">
    <property type="entry name" value="MoCoBD_1"/>
    <property type="match status" value="1"/>
</dbReference>
<proteinExistence type="predicted"/>
<dbReference type="SMART" id="SM01008">
    <property type="entry name" value="Ald_Xan_dh_C"/>
    <property type="match status" value="1"/>
</dbReference>
<sequence>MQQDQQAPQRVPVRSSRRRFIFGGAAALGALVVGWGVLPPRQRLHASHPLPLSGDAVALNGWIALGADGSVMLAMPRSEMGQGIHTALPMLVAEELDVPLAAIRLVQAPIDKIYGNIAMLKDGLPFHPDDDGRLKAAASWMVGKVARELGLIITGGSSSVKDGWLPMREAGATARAMLLAAAAKQWQARAADCRTEQGFVIHADGRRLAYGALAHAAVTATPAEVVLKAPQDFKLIGRAQPRRDAAAKVNGSAIFGIDVRPEGMVYAAVRMAPVIGASVAKVEPSAVLKMPGVLQVVDFSAALPARTGAGAGVAVLARSYWQARQAALALPLEWQEGPGASLNSAAIYADMAARLDHEAGHTYYAQGDAEGALQQAGSAAGVKRITAEYRAPFLAHAAMEPINCTAQVRDGKVRLWVPTQSPGFAVQAAAKAAGVADDQVELVVTMLGGGFGRRLDVDMVAQVVAVAKQAGGVPVQMIWSREDDTGHDVYRPAALSRFQAALDGQGRVLGLVCKSASGSVSHQFLARNLGLPAGGPDKTTAEGEFDMQYEFPHQRISHVIVDSAVPLGYWRSVGHSHNAFFKESFIDELAHAAGQDGVSFRRGLLQRHPRHLAVLDAAVARAGAPAAGRAHGVALHQSFGTIVAQVAEVAIEEGQIRVYKVVCAIDCGIAVNPNIIAQQAESAVLFGLSAALYGAITIKDGKVEQSNFHDYPVLRMPQAPVVETLILPSAEHPEGMGEPATPPIAPAVANAVFKLTGKRLRSLPLTL</sequence>
<dbReference type="InterPro" id="IPR008274">
    <property type="entry name" value="AldOxase/xan_DH_MoCoBD1"/>
</dbReference>
<dbReference type="GO" id="GO:0016491">
    <property type="term" value="F:oxidoreductase activity"/>
    <property type="evidence" value="ECO:0007669"/>
    <property type="project" value="InterPro"/>
</dbReference>
<reference evidence="3" key="1">
    <citation type="submission" date="2019-12" db="EMBL/GenBank/DDBJ databases">
        <title>Novel species isolated from a subtropical stream in China.</title>
        <authorList>
            <person name="Lu H."/>
        </authorList>
    </citation>
    <scope>NUCLEOTIDE SEQUENCE [LARGE SCALE GENOMIC DNA]</scope>
    <source>
        <strain evidence="3">FT93W</strain>
    </source>
</reference>
<dbReference type="EMBL" id="WWCL01000001">
    <property type="protein sequence ID" value="MYN44638.1"/>
    <property type="molecule type" value="Genomic_DNA"/>
</dbReference>
<feature type="transmembrane region" description="Helical" evidence="1">
    <location>
        <begin position="20"/>
        <end position="38"/>
    </location>
</feature>
<comment type="caution">
    <text evidence="3">The sequence shown here is derived from an EMBL/GenBank/DDBJ whole genome shotgun (WGS) entry which is preliminary data.</text>
</comment>
<evidence type="ECO:0000313" key="3">
    <source>
        <dbReference type="EMBL" id="MYN44638.1"/>
    </source>
</evidence>
<protein>
    <submittedName>
        <fullName evidence="3">Molybdopterin-dependent oxidoreductase</fullName>
    </submittedName>
</protein>
<dbReference type="AlphaFoldDB" id="A0A845I1R5"/>
<dbReference type="InterPro" id="IPR012368">
    <property type="entry name" value="OxRdtase_Mopterin-bd_su_IorB"/>
</dbReference>
<dbReference type="InterPro" id="IPR037165">
    <property type="entry name" value="AldOxase/xan_DH_Mopterin-bd_sf"/>
</dbReference>
<dbReference type="Proteomes" id="UP000444316">
    <property type="component" value="Unassembled WGS sequence"/>
</dbReference>
<dbReference type="InterPro" id="IPR006311">
    <property type="entry name" value="TAT_signal"/>
</dbReference>
<dbReference type="PROSITE" id="PS51318">
    <property type="entry name" value="TAT"/>
    <property type="match status" value="1"/>
</dbReference>
<dbReference type="Pfam" id="PF20256">
    <property type="entry name" value="MoCoBD_2"/>
    <property type="match status" value="2"/>
</dbReference>
<evidence type="ECO:0000313" key="4">
    <source>
        <dbReference type="Proteomes" id="UP000444316"/>
    </source>
</evidence>
<gene>
    <name evidence="3" type="ORF">GTP23_06050</name>
</gene>
<keyword evidence="1" id="KW-0472">Membrane</keyword>
<dbReference type="Gene3D" id="3.30.365.10">
    <property type="entry name" value="Aldehyde oxidase/xanthine dehydrogenase, molybdopterin binding domain"/>
    <property type="match status" value="4"/>
</dbReference>
<organism evidence="3 4">
    <name type="scientific">Duganella fentianensis</name>
    <dbReference type="NCBI Taxonomy" id="2692177"/>
    <lineage>
        <taxon>Bacteria</taxon>
        <taxon>Pseudomonadati</taxon>
        <taxon>Pseudomonadota</taxon>
        <taxon>Betaproteobacteria</taxon>
        <taxon>Burkholderiales</taxon>
        <taxon>Oxalobacteraceae</taxon>
        <taxon>Telluria group</taxon>
        <taxon>Duganella</taxon>
    </lineage>
</organism>
<keyword evidence="1" id="KW-0812">Transmembrane</keyword>
<dbReference type="SUPFAM" id="SSF54665">
    <property type="entry name" value="CO dehydrogenase molybdoprotein N-domain-like"/>
    <property type="match status" value="1"/>
</dbReference>
<dbReference type="RefSeq" id="WP_161034269.1">
    <property type="nucleotide sequence ID" value="NZ_WWCL01000001.1"/>
</dbReference>
<dbReference type="InterPro" id="IPR000674">
    <property type="entry name" value="Ald_Oxase/Xan_DH_a/b"/>
</dbReference>